<organism evidence="8 9">
    <name type="scientific">Nakamurella flava</name>
    <dbReference type="NCBI Taxonomy" id="2576308"/>
    <lineage>
        <taxon>Bacteria</taxon>
        <taxon>Bacillati</taxon>
        <taxon>Actinomycetota</taxon>
        <taxon>Actinomycetes</taxon>
        <taxon>Nakamurellales</taxon>
        <taxon>Nakamurellaceae</taxon>
        <taxon>Nakamurella</taxon>
    </lineage>
</organism>
<accession>A0A4U6QMU1</accession>
<evidence type="ECO:0000313" key="9">
    <source>
        <dbReference type="Proteomes" id="UP000306985"/>
    </source>
</evidence>
<dbReference type="InterPro" id="IPR017871">
    <property type="entry name" value="ABC_transporter-like_CS"/>
</dbReference>
<dbReference type="PROSITE" id="PS50893">
    <property type="entry name" value="ABC_TRANSPORTER_2"/>
    <property type="match status" value="1"/>
</dbReference>
<dbReference type="GO" id="GO:0016887">
    <property type="term" value="F:ATP hydrolysis activity"/>
    <property type="evidence" value="ECO:0007669"/>
    <property type="project" value="InterPro"/>
</dbReference>
<dbReference type="PROSITE" id="PS00211">
    <property type="entry name" value="ABC_TRANSPORTER_1"/>
    <property type="match status" value="1"/>
</dbReference>
<dbReference type="SMART" id="SM00382">
    <property type="entry name" value="AAA"/>
    <property type="match status" value="1"/>
</dbReference>
<sequence>MISFRSVSKVFPDGTAAVQDLTVEIPTGRITVFVGPSGCGKTTSLRMINRMIEPTAGTIEIDGRDTRSIDAPTLRRGIGYVIQNAGLFPHRTVLDNVATVPVLQGTSRREARAAASELLERVGLPAAMGKRYPAQLSGGQQQRVGVARALAADPPVMLMDEPFSAVDPVVRGQLQDEFIRLQSELGKTIVFVTHDIDEAVKLGDKIAVFAVGGRLAQYASPDDVLRRPSDDFVADFVGRDRGYRALSFLDSPDLPLHDEPTATLGSALTADAGSTGEGAEETRTDGPATRWLLVLDGERRPRGWLDTTNLAPGTTVTDQQLVLGGALAGPGSSLRTALDAALSSPSGRGVAVDADGRVVGTVRATEVLTAIESARVRSAAERTGAHRLPAGALTKSGTGGDQP</sequence>
<keyword evidence="4 8" id="KW-0067">ATP-binding</keyword>
<dbReference type="Gene3D" id="3.40.50.300">
    <property type="entry name" value="P-loop containing nucleotide triphosphate hydrolases"/>
    <property type="match status" value="1"/>
</dbReference>
<evidence type="ECO:0000256" key="5">
    <source>
        <dbReference type="ARBA" id="ARBA00066388"/>
    </source>
</evidence>
<dbReference type="EMBL" id="SZZH01000001">
    <property type="protein sequence ID" value="TKV61488.1"/>
    <property type="molecule type" value="Genomic_DNA"/>
</dbReference>
<evidence type="ECO:0000313" key="8">
    <source>
        <dbReference type="EMBL" id="TKV61488.1"/>
    </source>
</evidence>
<name>A0A4U6QMU1_9ACTN</name>
<dbReference type="InterPro" id="IPR003439">
    <property type="entry name" value="ABC_transporter-like_ATP-bd"/>
</dbReference>
<dbReference type="AlphaFoldDB" id="A0A4U6QMU1"/>
<dbReference type="Pfam" id="PF00005">
    <property type="entry name" value="ABC_tran"/>
    <property type="match status" value="1"/>
</dbReference>
<feature type="region of interest" description="Disordered" evidence="6">
    <location>
        <begin position="380"/>
        <end position="403"/>
    </location>
</feature>
<dbReference type="OrthoDB" id="9802264at2"/>
<evidence type="ECO:0000256" key="6">
    <source>
        <dbReference type="SAM" id="MobiDB-lite"/>
    </source>
</evidence>
<protein>
    <recommendedName>
        <fullName evidence="5">ABC-type quaternary amine transporter</fullName>
        <ecNumber evidence="5">7.6.2.9</ecNumber>
    </recommendedName>
</protein>
<gene>
    <name evidence="8" type="ORF">FDO65_07910</name>
</gene>
<evidence type="ECO:0000259" key="7">
    <source>
        <dbReference type="PROSITE" id="PS50893"/>
    </source>
</evidence>
<dbReference type="InterPro" id="IPR027417">
    <property type="entry name" value="P-loop_NTPase"/>
</dbReference>
<reference evidence="8 9" key="1">
    <citation type="submission" date="2019-05" db="EMBL/GenBank/DDBJ databases">
        <title>Nakamurella sp. N5BH11, whole genome shotgun sequence.</title>
        <authorList>
            <person name="Tuo L."/>
        </authorList>
    </citation>
    <scope>NUCLEOTIDE SEQUENCE [LARGE SCALE GENOMIC DNA]</scope>
    <source>
        <strain evidence="8 9">N5BH11</strain>
    </source>
</reference>
<keyword evidence="9" id="KW-1185">Reference proteome</keyword>
<dbReference type="SUPFAM" id="SSF52540">
    <property type="entry name" value="P-loop containing nucleoside triphosphate hydrolases"/>
    <property type="match status" value="1"/>
</dbReference>
<keyword evidence="3" id="KW-0547">Nucleotide-binding</keyword>
<dbReference type="PANTHER" id="PTHR43117:SF4">
    <property type="entry name" value="OSMOPROTECTANT IMPORT ATP-BINDING PROTEIN OSMV"/>
    <property type="match status" value="1"/>
</dbReference>
<comment type="similarity">
    <text evidence="1">Belongs to the ABC transporter superfamily.</text>
</comment>
<dbReference type="Proteomes" id="UP000306985">
    <property type="component" value="Unassembled WGS sequence"/>
</dbReference>
<dbReference type="InterPro" id="IPR003593">
    <property type="entry name" value="AAA+_ATPase"/>
</dbReference>
<keyword evidence="2" id="KW-0813">Transport</keyword>
<evidence type="ECO:0000256" key="4">
    <source>
        <dbReference type="ARBA" id="ARBA00022840"/>
    </source>
</evidence>
<dbReference type="RefSeq" id="WP_137448793.1">
    <property type="nucleotide sequence ID" value="NZ_SZZH01000001.1"/>
</dbReference>
<evidence type="ECO:0000256" key="3">
    <source>
        <dbReference type="ARBA" id="ARBA00022741"/>
    </source>
</evidence>
<feature type="domain" description="ABC transporter" evidence="7">
    <location>
        <begin position="2"/>
        <end position="237"/>
    </location>
</feature>
<dbReference type="PANTHER" id="PTHR43117">
    <property type="entry name" value="OSMOPROTECTANT IMPORT ATP-BINDING PROTEIN OSMV"/>
    <property type="match status" value="1"/>
</dbReference>
<dbReference type="GO" id="GO:0015418">
    <property type="term" value="F:ABC-type quaternary ammonium compound transporting activity"/>
    <property type="evidence" value="ECO:0007669"/>
    <property type="project" value="UniProtKB-EC"/>
</dbReference>
<dbReference type="FunFam" id="3.40.50.300:FF:000425">
    <property type="entry name" value="Probable ABC transporter, ATP-binding subunit"/>
    <property type="match status" value="1"/>
</dbReference>
<comment type="caution">
    <text evidence="8">The sequence shown here is derived from an EMBL/GenBank/DDBJ whole genome shotgun (WGS) entry which is preliminary data.</text>
</comment>
<dbReference type="EC" id="7.6.2.9" evidence="5"/>
<dbReference type="GO" id="GO:0005524">
    <property type="term" value="F:ATP binding"/>
    <property type="evidence" value="ECO:0007669"/>
    <property type="project" value="UniProtKB-KW"/>
</dbReference>
<evidence type="ECO:0000256" key="1">
    <source>
        <dbReference type="ARBA" id="ARBA00005417"/>
    </source>
</evidence>
<evidence type="ECO:0000256" key="2">
    <source>
        <dbReference type="ARBA" id="ARBA00022448"/>
    </source>
</evidence>
<proteinExistence type="inferred from homology"/>